<dbReference type="InterPro" id="IPR041628">
    <property type="entry name" value="ChlI/MoxR_AAA_lid"/>
</dbReference>
<evidence type="ECO:0000256" key="3">
    <source>
        <dbReference type="ARBA" id="ARBA00061607"/>
    </source>
</evidence>
<dbReference type="SUPFAM" id="SSF52540">
    <property type="entry name" value="P-loop containing nucleoside triphosphate hydrolases"/>
    <property type="match status" value="1"/>
</dbReference>
<dbReference type="Proteomes" id="UP000287239">
    <property type="component" value="Unassembled WGS sequence"/>
</dbReference>
<comment type="similarity">
    <text evidence="3">Belongs to the MoxR family.</text>
</comment>
<dbReference type="Pfam" id="PF07726">
    <property type="entry name" value="AAA_3"/>
    <property type="match status" value="1"/>
</dbReference>
<evidence type="ECO:0000313" key="6">
    <source>
        <dbReference type="EMBL" id="RST95424.1"/>
    </source>
</evidence>
<dbReference type="GeneID" id="98568239"/>
<dbReference type="InterPro" id="IPR050764">
    <property type="entry name" value="CbbQ/NirQ/NorQ/GpvN"/>
</dbReference>
<keyword evidence="7" id="KW-1185">Reference proteome</keyword>
<dbReference type="InterPro" id="IPR011703">
    <property type="entry name" value="ATPase_AAA-3"/>
</dbReference>
<feature type="domain" description="ChlI/MoxR AAA lid" evidence="5">
    <location>
        <begin position="236"/>
        <end position="299"/>
    </location>
</feature>
<evidence type="ECO:0000313" key="7">
    <source>
        <dbReference type="Proteomes" id="UP000287239"/>
    </source>
</evidence>
<evidence type="ECO:0000259" key="4">
    <source>
        <dbReference type="Pfam" id="PF07726"/>
    </source>
</evidence>
<keyword evidence="2" id="KW-0067">ATP-binding</keyword>
<dbReference type="GO" id="GO:0016887">
    <property type="term" value="F:ATP hydrolysis activity"/>
    <property type="evidence" value="ECO:0007669"/>
    <property type="project" value="InterPro"/>
</dbReference>
<dbReference type="Gene3D" id="3.40.50.300">
    <property type="entry name" value="P-loop containing nucleotide triphosphate hydrolases"/>
    <property type="match status" value="1"/>
</dbReference>
<dbReference type="PIRSF" id="PIRSF002849">
    <property type="entry name" value="AAA_ATPase_chaperone_MoxR_prd"/>
    <property type="match status" value="1"/>
</dbReference>
<evidence type="ECO:0000256" key="2">
    <source>
        <dbReference type="ARBA" id="ARBA00022840"/>
    </source>
</evidence>
<dbReference type="AlphaFoldDB" id="A0A429ZP02"/>
<feature type="domain" description="ATPase AAA-3" evidence="4">
    <location>
        <begin position="43"/>
        <end position="173"/>
    </location>
</feature>
<evidence type="ECO:0000259" key="5">
    <source>
        <dbReference type="Pfam" id="PF17863"/>
    </source>
</evidence>
<sequence length="318" mass="35776">MENIKQLSNKNKIDLLINEIETVIIGKRDTIKLTVAAFLADGHILFEDIPGVGKTMLVKTFAKAVQAAYTRIQFTPDLLPSDILGVSIFNDQQQQFDFHPGPIFTDILIADEINRTTPRSQAALLEAMSEKQLTIDGKTYPLSPNFFVLATQNPFDYEGTYPLPEAQLDRFLLNLKIGYPTFEEEKELLTKENRQARLAKVHPLLEKTEIRALKRAVTEVYVSPVLIDYALTLVHKTRTHPKIKLGISPRGSMAFLQVAKALAVTEGRDYCLPDDFVKLILPVFGHRLILANNYKQQPNAIEKILADVQASVPIPVRD</sequence>
<dbReference type="PANTHER" id="PTHR42759">
    <property type="entry name" value="MOXR FAMILY PROTEIN"/>
    <property type="match status" value="1"/>
</dbReference>
<dbReference type="FunFam" id="3.40.50.300:FF:000640">
    <property type="entry name" value="MoxR family ATPase"/>
    <property type="match status" value="1"/>
</dbReference>
<dbReference type="GO" id="GO:0005524">
    <property type="term" value="F:ATP binding"/>
    <property type="evidence" value="ECO:0007669"/>
    <property type="project" value="UniProtKB-KW"/>
</dbReference>
<gene>
    <name evidence="6" type="ORF">CBF35_07650</name>
</gene>
<name>A0A429ZP02_9ENTE</name>
<keyword evidence="1" id="KW-0547">Nucleotide-binding</keyword>
<proteinExistence type="inferred from homology"/>
<dbReference type="InterPro" id="IPR027417">
    <property type="entry name" value="P-loop_NTPase"/>
</dbReference>
<dbReference type="PANTHER" id="PTHR42759:SF5">
    <property type="entry name" value="METHANOL DEHYDROGENASE REGULATOR"/>
    <property type="match status" value="1"/>
</dbReference>
<comment type="caution">
    <text evidence="6">The sequence shown here is derived from an EMBL/GenBank/DDBJ whole genome shotgun (WGS) entry which is preliminary data.</text>
</comment>
<dbReference type="EMBL" id="NGJU01000010">
    <property type="protein sequence ID" value="RST95424.1"/>
    <property type="molecule type" value="Genomic_DNA"/>
</dbReference>
<dbReference type="CDD" id="cd00009">
    <property type="entry name" value="AAA"/>
    <property type="match status" value="1"/>
</dbReference>
<dbReference type="RefSeq" id="WP_244922579.1">
    <property type="nucleotide sequence ID" value="NZ_NGJU01000010.1"/>
</dbReference>
<evidence type="ECO:0000256" key="1">
    <source>
        <dbReference type="ARBA" id="ARBA00022741"/>
    </source>
</evidence>
<accession>A0A429ZP02</accession>
<organism evidence="6 7">
    <name type="scientific">Vagococcus salmoninarum</name>
    <dbReference type="NCBI Taxonomy" id="2739"/>
    <lineage>
        <taxon>Bacteria</taxon>
        <taxon>Bacillati</taxon>
        <taxon>Bacillota</taxon>
        <taxon>Bacilli</taxon>
        <taxon>Lactobacillales</taxon>
        <taxon>Enterococcaceae</taxon>
        <taxon>Vagococcus</taxon>
    </lineage>
</organism>
<protein>
    <submittedName>
        <fullName evidence="6">AAA family ATPase</fullName>
    </submittedName>
</protein>
<dbReference type="Pfam" id="PF17863">
    <property type="entry name" value="AAA_lid_2"/>
    <property type="match status" value="1"/>
</dbReference>
<reference evidence="6 7" key="1">
    <citation type="submission" date="2017-05" db="EMBL/GenBank/DDBJ databases">
        <title>Vagococcus spp. assemblies.</title>
        <authorList>
            <person name="Gulvik C.A."/>
        </authorList>
    </citation>
    <scope>NUCLEOTIDE SEQUENCE [LARGE SCALE GENOMIC DNA]</scope>
    <source>
        <strain evidence="6 7">NCFB 2777</strain>
    </source>
</reference>
<dbReference type="Gene3D" id="1.10.8.80">
    <property type="entry name" value="Magnesium chelatase subunit I, C-Terminal domain"/>
    <property type="match status" value="1"/>
</dbReference>